<evidence type="ECO:0000313" key="1">
    <source>
        <dbReference type="EMBL" id="CAA9543440.1"/>
    </source>
</evidence>
<feature type="non-terminal residue" evidence="1">
    <location>
        <position position="36"/>
    </location>
</feature>
<accession>A0A6J4UBT8</accession>
<keyword evidence="1" id="KW-0326">Glycosidase</keyword>
<dbReference type="GO" id="GO:0003905">
    <property type="term" value="F:alkylbase DNA N-glycosylase activity"/>
    <property type="evidence" value="ECO:0007669"/>
    <property type="project" value="UniProtKB-EC"/>
</dbReference>
<reference evidence="1" key="1">
    <citation type="submission" date="2020-02" db="EMBL/GenBank/DDBJ databases">
        <authorList>
            <person name="Meier V. D."/>
        </authorList>
    </citation>
    <scope>NUCLEOTIDE SEQUENCE</scope>
    <source>
        <strain evidence="1">AVDCRST_MAG79</strain>
    </source>
</reference>
<keyword evidence="1" id="KW-0378">Hydrolase</keyword>
<dbReference type="EC" id="3.2.2.21" evidence="1"/>
<protein>
    <submittedName>
        <fullName evidence="1">DNA-3-methyladenine glycosylase II</fullName>
        <ecNumber evidence="1">3.2.2.21</ecNumber>
    </submittedName>
</protein>
<organism evidence="1">
    <name type="scientific">uncultured Thermoleophilia bacterium</name>
    <dbReference type="NCBI Taxonomy" id="1497501"/>
    <lineage>
        <taxon>Bacteria</taxon>
        <taxon>Bacillati</taxon>
        <taxon>Actinomycetota</taxon>
        <taxon>Thermoleophilia</taxon>
        <taxon>environmental samples</taxon>
    </lineage>
</organism>
<gene>
    <name evidence="1" type="ORF">AVDCRST_MAG79-2062</name>
</gene>
<proteinExistence type="predicted"/>
<dbReference type="AlphaFoldDB" id="A0A6J4UBT8"/>
<sequence length="36" mass="3572">MVGAPLDIGPFFGRAAPEVARDLVGCTLLVDGVGGT</sequence>
<name>A0A6J4UBT8_9ACTN</name>
<dbReference type="EMBL" id="CADCWC010000309">
    <property type="protein sequence ID" value="CAA9543440.1"/>
    <property type="molecule type" value="Genomic_DNA"/>
</dbReference>